<comment type="subunit">
    <text evidence="7">Monomer.</text>
</comment>
<dbReference type="CDD" id="cd00464">
    <property type="entry name" value="SK"/>
    <property type="match status" value="1"/>
</dbReference>
<evidence type="ECO:0000313" key="9">
    <source>
        <dbReference type="Proteomes" id="UP000236454"/>
    </source>
</evidence>
<dbReference type="InterPro" id="IPR027417">
    <property type="entry name" value="P-loop_NTPase"/>
</dbReference>
<feature type="binding site" evidence="7">
    <location>
        <position position="35"/>
    </location>
    <ligand>
        <name>substrate</name>
    </ligand>
</feature>
<dbReference type="Proteomes" id="UP000236454">
    <property type="component" value="Unassembled WGS sequence"/>
</dbReference>
<dbReference type="Pfam" id="PF01202">
    <property type="entry name" value="SKI"/>
    <property type="match status" value="1"/>
</dbReference>
<proteinExistence type="inferred from homology"/>
<evidence type="ECO:0000256" key="7">
    <source>
        <dbReference type="HAMAP-Rule" id="MF_00109"/>
    </source>
</evidence>
<keyword evidence="2 7" id="KW-0808">Transferase</keyword>
<accession>A0A1I6YKP5</accession>
<keyword evidence="5 7" id="KW-0067">ATP-binding</keyword>
<dbReference type="GO" id="GO:0005829">
    <property type="term" value="C:cytosol"/>
    <property type="evidence" value="ECO:0007669"/>
    <property type="project" value="TreeGrafter"/>
</dbReference>
<feature type="binding site" evidence="7">
    <location>
        <position position="146"/>
    </location>
    <ligand>
        <name>substrate</name>
    </ligand>
</feature>
<dbReference type="HAMAP" id="MF_00109">
    <property type="entry name" value="Shikimate_kinase"/>
    <property type="match status" value="1"/>
</dbReference>
<dbReference type="SUPFAM" id="SSF52540">
    <property type="entry name" value="P-loop containing nucleoside triphosphate hydrolases"/>
    <property type="match status" value="1"/>
</dbReference>
<evidence type="ECO:0000256" key="6">
    <source>
        <dbReference type="ARBA" id="ARBA00023141"/>
    </source>
</evidence>
<dbReference type="UniPathway" id="UPA00053">
    <property type="reaction ID" value="UER00088"/>
</dbReference>
<dbReference type="STRING" id="477690.SAMN05216474_0973"/>
<keyword evidence="7" id="KW-0479">Metal-binding</keyword>
<dbReference type="InterPro" id="IPR031322">
    <property type="entry name" value="Shikimate/glucono_kinase"/>
</dbReference>
<reference evidence="8 9" key="1">
    <citation type="submission" date="2016-10" db="EMBL/GenBank/DDBJ databases">
        <authorList>
            <person name="de Groot N.N."/>
        </authorList>
    </citation>
    <scope>NUCLEOTIDE SEQUENCE [LARGE SCALE GENOMIC DNA]</scope>
    <source>
        <strain evidence="8 9">CGMCC 1.7005</strain>
    </source>
</reference>
<dbReference type="GO" id="GO:0005524">
    <property type="term" value="F:ATP binding"/>
    <property type="evidence" value="ECO:0007669"/>
    <property type="project" value="UniProtKB-UniRule"/>
</dbReference>
<dbReference type="GO" id="GO:0009423">
    <property type="term" value="P:chorismate biosynthetic process"/>
    <property type="evidence" value="ECO:0007669"/>
    <property type="project" value="UniProtKB-UniRule"/>
</dbReference>
<evidence type="ECO:0000256" key="1">
    <source>
        <dbReference type="ARBA" id="ARBA00022605"/>
    </source>
</evidence>
<feature type="binding site" evidence="7">
    <location>
        <position position="124"/>
    </location>
    <ligand>
        <name>ATP</name>
        <dbReference type="ChEBI" id="CHEBI:30616"/>
    </ligand>
</feature>
<evidence type="ECO:0000256" key="5">
    <source>
        <dbReference type="ARBA" id="ARBA00022840"/>
    </source>
</evidence>
<dbReference type="GO" id="GO:0009073">
    <property type="term" value="P:aromatic amino acid family biosynthetic process"/>
    <property type="evidence" value="ECO:0007669"/>
    <property type="project" value="UniProtKB-KW"/>
</dbReference>
<dbReference type="Gene3D" id="3.40.50.300">
    <property type="entry name" value="P-loop containing nucleotide triphosphate hydrolases"/>
    <property type="match status" value="1"/>
</dbReference>
<dbReference type="PRINTS" id="PR01100">
    <property type="entry name" value="SHIKIMTKNASE"/>
</dbReference>
<dbReference type="EMBL" id="FPAS01000001">
    <property type="protein sequence ID" value="SFT50992.1"/>
    <property type="molecule type" value="Genomic_DNA"/>
</dbReference>
<keyword evidence="6 7" id="KW-0057">Aromatic amino acid biosynthesis</keyword>
<dbReference type="PANTHER" id="PTHR21087">
    <property type="entry name" value="SHIKIMATE KINASE"/>
    <property type="match status" value="1"/>
</dbReference>
<feature type="binding site" evidence="7">
    <location>
        <position position="85"/>
    </location>
    <ligand>
        <name>substrate</name>
    </ligand>
</feature>
<dbReference type="PROSITE" id="PS00879">
    <property type="entry name" value="ODR_DC_2_2"/>
    <property type="match status" value="1"/>
</dbReference>
<comment type="catalytic activity">
    <reaction evidence="7">
        <text>shikimate + ATP = 3-phosphoshikimate + ADP + H(+)</text>
        <dbReference type="Rhea" id="RHEA:13121"/>
        <dbReference type="ChEBI" id="CHEBI:15378"/>
        <dbReference type="ChEBI" id="CHEBI:30616"/>
        <dbReference type="ChEBI" id="CHEBI:36208"/>
        <dbReference type="ChEBI" id="CHEBI:145989"/>
        <dbReference type="ChEBI" id="CHEBI:456216"/>
        <dbReference type="EC" id="2.7.1.71"/>
    </reaction>
</comment>
<dbReference type="GO" id="GO:0004765">
    <property type="term" value="F:shikimate kinase activity"/>
    <property type="evidence" value="ECO:0007669"/>
    <property type="project" value="UniProtKB-UniRule"/>
</dbReference>
<gene>
    <name evidence="7" type="primary">aroK</name>
    <name evidence="8" type="ORF">SAMN05216474_0973</name>
</gene>
<dbReference type="PANTHER" id="PTHR21087:SF16">
    <property type="entry name" value="SHIKIMATE KINASE 1, CHLOROPLASTIC"/>
    <property type="match status" value="1"/>
</dbReference>
<evidence type="ECO:0000256" key="2">
    <source>
        <dbReference type="ARBA" id="ARBA00022679"/>
    </source>
</evidence>
<keyword evidence="7" id="KW-0963">Cytoplasm</keyword>
<comment type="cofactor">
    <cofactor evidence="7">
        <name>Mg(2+)</name>
        <dbReference type="ChEBI" id="CHEBI:18420"/>
    </cofactor>
    <text evidence="7">Binds 1 Mg(2+) ion per subunit.</text>
</comment>
<keyword evidence="4 7" id="KW-0418">Kinase</keyword>
<keyword evidence="7" id="KW-0460">Magnesium</keyword>
<feature type="binding site" evidence="7">
    <location>
        <position position="59"/>
    </location>
    <ligand>
        <name>substrate</name>
    </ligand>
</feature>
<name>A0A1I6YKP5_9FLAO</name>
<comment type="function">
    <text evidence="7">Catalyzes the specific phosphorylation of the 3-hydroxyl group of shikimic acid using ATP as a cosubstrate.</text>
</comment>
<feature type="binding site" evidence="7">
    <location>
        <begin position="13"/>
        <end position="18"/>
    </location>
    <ligand>
        <name>ATP</name>
        <dbReference type="ChEBI" id="CHEBI:30616"/>
    </ligand>
</feature>
<evidence type="ECO:0000256" key="4">
    <source>
        <dbReference type="ARBA" id="ARBA00022777"/>
    </source>
</evidence>
<keyword evidence="1 7" id="KW-0028">Amino-acid biosynthesis</keyword>
<feature type="binding site" evidence="7">
    <location>
        <position position="162"/>
    </location>
    <ligand>
        <name>ATP</name>
        <dbReference type="ChEBI" id="CHEBI:30616"/>
    </ligand>
</feature>
<dbReference type="InterPro" id="IPR022657">
    <property type="entry name" value="De-COase2_CS"/>
</dbReference>
<sequence>MVEQNVILIGFMGVGKTSLGKKLARKLELDFVDTDEIIEQREGKTISVIFEQQGEGYFRNLELNLIDELLKEKGKSESKVISVGGGLPIYNGLSDKLNALGVTIYLQRPAKELFNRLVNAKEQRPLVKKLKEDELLSYIENTLEIREPVYKQAHFVLDRTQQEVNTILKILEEA</sequence>
<dbReference type="GO" id="GO:0000287">
    <property type="term" value="F:magnesium ion binding"/>
    <property type="evidence" value="ECO:0007669"/>
    <property type="project" value="UniProtKB-UniRule"/>
</dbReference>
<comment type="pathway">
    <text evidence="7">Metabolic intermediate biosynthesis; chorismate biosynthesis; chorismate from D-erythrose 4-phosphate and phosphoenolpyruvate: step 5/7.</text>
</comment>
<keyword evidence="9" id="KW-1185">Reference proteome</keyword>
<organism evidence="8 9">
    <name type="scientific">Lishizhenia tianjinensis</name>
    <dbReference type="NCBI Taxonomy" id="477690"/>
    <lineage>
        <taxon>Bacteria</taxon>
        <taxon>Pseudomonadati</taxon>
        <taxon>Bacteroidota</taxon>
        <taxon>Flavobacteriia</taxon>
        <taxon>Flavobacteriales</taxon>
        <taxon>Crocinitomicaceae</taxon>
        <taxon>Lishizhenia</taxon>
    </lineage>
</organism>
<feature type="binding site" evidence="7">
    <location>
        <position position="17"/>
    </location>
    <ligand>
        <name>Mg(2+)</name>
        <dbReference type="ChEBI" id="CHEBI:18420"/>
    </ligand>
</feature>
<comment type="similarity">
    <text evidence="7">Belongs to the shikimate kinase family.</text>
</comment>
<evidence type="ECO:0000256" key="3">
    <source>
        <dbReference type="ARBA" id="ARBA00022741"/>
    </source>
</evidence>
<dbReference type="EC" id="2.7.1.71" evidence="7"/>
<dbReference type="AlphaFoldDB" id="A0A1I6YKP5"/>
<protein>
    <recommendedName>
        <fullName evidence="7">Shikimate kinase</fullName>
        <shortName evidence="7">SK</shortName>
        <ecNumber evidence="7">2.7.1.71</ecNumber>
    </recommendedName>
</protein>
<keyword evidence="3 7" id="KW-0547">Nucleotide-binding</keyword>
<comment type="subcellular location">
    <subcellularLocation>
        <location evidence="7">Cytoplasm</location>
    </subcellularLocation>
</comment>
<dbReference type="OrthoDB" id="9800332at2"/>
<dbReference type="GO" id="GO:0008652">
    <property type="term" value="P:amino acid biosynthetic process"/>
    <property type="evidence" value="ECO:0007669"/>
    <property type="project" value="UniProtKB-KW"/>
</dbReference>
<dbReference type="RefSeq" id="WP_090247002.1">
    <property type="nucleotide sequence ID" value="NZ_FPAS01000001.1"/>
</dbReference>
<evidence type="ECO:0000313" key="8">
    <source>
        <dbReference type="EMBL" id="SFT50992.1"/>
    </source>
</evidence>
<dbReference type="InterPro" id="IPR000623">
    <property type="entry name" value="Shikimate_kinase/TSH1"/>
</dbReference>